<dbReference type="InterPro" id="IPR036237">
    <property type="entry name" value="Xyl_isomerase-like_sf"/>
</dbReference>
<gene>
    <name evidence="2" type="ORF">VB248_16160</name>
</gene>
<dbReference type="InterPro" id="IPR013022">
    <property type="entry name" value="Xyl_isomerase-like_TIM-brl"/>
</dbReference>
<dbReference type="PANTHER" id="PTHR12110:SF53">
    <property type="entry name" value="BLR5974 PROTEIN"/>
    <property type="match status" value="1"/>
</dbReference>
<sequence>MNNRRDFIKQIALATGAVAFLPEQLLAQEIESSKKLFFEISLAEWSLHKAIFGNQMSNLDFPVKAKKDFGISIVEYVNTCFKSGTKNFKENGKDTAYLKELLLRCNDNGVKNHLIMCDAEGELGDADSAKRKQTVENHYKWVEAAKFLGCKTIRVNAAGKGTAEEVAKYAADGLSQLSEFAATMNINVIVENHGGYSSNGQWLSGVMKSVNMKNCGTLPDFGNFCITRDTANWRICNEQYDRYKGVSELMPFAKGVSAKTNNFDAEGNEAEMDYLRLMKIVKEAGFKGIVGIEYEGEKLSEDDGIRATLKLLQKVGATLG</sequence>
<evidence type="ECO:0000313" key="3">
    <source>
        <dbReference type="Proteomes" id="UP001302949"/>
    </source>
</evidence>
<evidence type="ECO:0000313" key="2">
    <source>
        <dbReference type="EMBL" id="MEA5140684.1"/>
    </source>
</evidence>
<evidence type="ECO:0000259" key="1">
    <source>
        <dbReference type="Pfam" id="PF01261"/>
    </source>
</evidence>
<proteinExistence type="predicted"/>
<dbReference type="PANTHER" id="PTHR12110">
    <property type="entry name" value="HYDROXYPYRUVATE ISOMERASE"/>
    <property type="match status" value="1"/>
</dbReference>
<dbReference type="Proteomes" id="UP001302949">
    <property type="component" value="Unassembled WGS sequence"/>
</dbReference>
<dbReference type="Gene3D" id="3.20.20.150">
    <property type="entry name" value="Divalent-metal-dependent TIM barrel enzymes"/>
    <property type="match status" value="1"/>
</dbReference>
<organism evidence="2 3">
    <name type="scientific">Arcicella rigui</name>
    <dbReference type="NCBI Taxonomy" id="797020"/>
    <lineage>
        <taxon>Bacteria</taxon>
        <taxon>Pseudomonadati</taxon>
        <taxon>Bacteroidota</taxon>
        <taxon>Cytophagia</taxon>
        <taxon>Cytophagales</taxon>
        <taxon>Flectobacillaceae</taxon>
        <taxon>Arcicella</taxon>
    </lineage>
</organism>
<reference evidence="2 3" key="1">
    <citation type="submission" date="2023-12" db="EMBL/GenBank/DDBJ databases">
        <title>Novel species of the genus Arcicella isolated from rivers.</title>
        <authorList>
            <person name="Lu H."/>
        </authorList>
    </citation>
    <scope>NUCLEOTIDE SEQUENCE [LARGE SCALE GENOMIC DNA]</scope>
    <source>
        <strain evidence="2 3">KCTC 23307</strain>
    </source>
</reference>
<dbReference type="NCBIfam" id="TIGR01409">
    <property type="entry name" value="TAT_signal_seq"/>
    <property type="match status" value="1"/>
</dbReference>
<accession>A0ABU5QCW3</accession>
<dbReference type="InterPro" id="IPR006311">
    <property type="entry name" value="TAT_signal"/>
</dbReference>
<dbReference type="InterPro" id="IPR019546">
    <property type="entry name" value="TAT_signal_bac_arc"/>
</dbReference>
<dbReference type="EMBL" id="JAYFUM010000020">
    <property type="protein sequence ID" value="MEA5140684.1"/>
    <property type="molecule type" value="Genomic_DNA"/>
</dbReference>
<dbReference type="RefSeq" id="WP_323297839.1">
    <property type="nucleotide sequence ID" value="NZ_JAYFUM010000020.1"/>
</dbReference>
<dbReference type="InterPro" id="IPR050312">
    <property type="entry name" value="IolE/XylAMocC-like"/>
</dbReference>
<dbReference type="Pfam" id="PF01261">
    <property type="entry name" value="AP_endonuc_2"/>
    <property type="match status" value="1"/>
</dbReference>
<keyword evidence="3" id="KW-1185">Reference proteome</keyword>
<feature type="domain" description="Xylose isomerase-like TIM barrel" evidence="1">
    <location>
        <begin position="68"/>
        <end position="314"/>
    </location>
</feature>
<comment type="caution">
    <text evidence="2">The sequence shown here is derived from an EMBL/GenBank/DDBJ whole genome shotgun (WGS) entry which is preliminary data.</text>
</comment>
<name>A0ABU5QCW3_9BACT</name>
<protein>
    <submittedName>
        <fullName evidence="2">TIM barrel protein</fullName>
    </submittedName>
</protein>
<dbReference type="SUPFAM" id="SSF51658">
    <property type="entry name" value="Xylose isomerase-like"/>
    <property type="match status" value="1"/>
</dbReference>
<dbReference type="PROSITE" id="PS51318">
    <property type="entry name" value="TAT"/>
    <property type="match status" value="1"/>
</dbReference>